<dbReference type="PANTHER" id="PTHR31637:SF0">
    <property type="entry name" value="2,3-BISPHOSPHOGLYCERATE-INDEPENDENT PHOSPHOGLYCERATE MUTASE"/>
    <property type="match status" value="1"/>
</dbReference>
<feature type="binding site" evidence="10 12">
    <location>
        <position position="192"/>
    </location>
    <ligand>
        <name>substrate</name>
    </ligand>
</feature>
<dbReference type="GO" id="GO:0030145">
    <property type="term" value="F:manganese ion binding"/>
    <property type="evidence" value="ECO:0007669"/>
    <property type="project" value="UniProtKB-UniRule"/>
</dbReference>
<dbReference type="InterPro" id="IPR006124">
    <property type="entry name" value="Metalloenzyme"/>
</dbReference>
<dbReference type="FunFam" id="3.40.1450.10:FF:000001">
    <property type="entry name" value="2,3-bisphosphoglycerate-independent phosphoglycerate mutase"/>
    <property type="match status" value="1"/>
</dbReference>
<dbReference type="AlphaFoldDB" id="A0A5C8ZA33"/>
<dbReference type="InterPro" id="IPR017850">
    <property type="entry name" value="Alkaline_phosphatase_core_sf"/>
</dbReference>
<dbReference type="EMBL" id="VKAD01000001">
    <property type="protein sequence ID" value="TXR54139.1"/>
    <property type="molecule type" value="Genomic_DNA"/>
</dbReference>
<feature type="binding site" evidence="10 12">
    <location>
        <begin position="154"/>
        <end position="155"/>
    </location>
    <ligand>
        <name>substrate</name>
    </ligand>
</feature>
<evidence type="ECO:0000256" key="3">
    <source>
        <dbReference type="ARBA" id="ARBA00008819"/>
    </source>
</evidence>
<gene>
    <name evidence="10" type="primary">gpmI</name>
    <name evidence="16" type="ORF">FME95_06280</name>
</gene>
<dbReference type="GO" id="GO:0006096">
    <property type="term" value="P:glycolytic process"/>
    <property type="evidence" value="ECO:0007669"/>
    <property type="project" value="UniProtKB-UniRule"/>
</dbReference>
<proteinExistence type="inferred from homology"/>
<feature type="binding site" evidence="10 13">
    <location>
        <position position="13"/>
    </location>
    <ligand>
        <name>Mn(2+)</name>
        <dbReference type="ChEBI" id="CHEBI:29035"/>
        <label>2</label>
    </ligand>
</feature>
<dbReference type="GO" id="GO:0005829">
    <property type="term" value="C:cytosol"/>
    <property type="evidence" value="ECO:0007669"/>
    <property type="project" value="TreeGrafter"/>
</dbReference>
<feature type="domain" description="Metalloenzyme" evidence="14">
    <location>
        <begin position="6"/>
        <end position="502"/>
    </location>
</feature>
<evidence type="ECO:0000256" key="1">
    <source>
        <dbReference type="ARBA" id="ARBA00000370"/>
    </source>
</evidence>
<evidence type="ECO:0000259" key="14">
    <source>
        <dbReference type="Pfam" id="PF01676"/>
    </source>
</evidence>
<dbReference type="InterPro" id="IPR036646">
    <property type="entry name" value="PGAM_B_sf"/>
</dbReference>
<feature type="binding site" evidence="10 12">
    <location>
        <begin position="262"/>
        <end position="265"/>
    </location>
    <ligand>
        <name>substrate</name>
    </ligand>
</feature>
<dbReference type="UniPathway" id="UPA00109">
    <property type="reaction ID" value="UER00186"/>
</dbReference>
<feature type="binding site" evidence="10 13">
    <location>
        <position position="63"/>
    </location>
    <ligand>
        <name>Mn(2+)</name>
        <dbReference type="ChEBI" id="CHEBI:29035"/>
        <label>2</label>
    </ligand>
</feature>
<evidence type="ECO:0000256" key="9">
    <source>
        <dbReference type="ARBA" id="ARBA00071648"/>
    </source>
</evidence>
<keyword evidence="17" id="KW-1185">Reference proteome</keyword>
<dbReference type="Proteomes" id="UP000321764">
    <property type="component" value="Unassembled WGS sequence"/>
</dbReference>
<feature type="binding site" evidence="10 12">
    <location>
        <position position="124"/>
    </location>
    <ligand>
        <name>substrate</name>
    </ligand>
</feature>
<feature type="binding site" evidence="10 13">
    <location>
        <position position="408"/>
    </location>
    <ligand>
        <name>Mn(2+)</name>
        <dbReference type="ChEBI" id="CHEBI:29035"/>
        <label>1</label>
    </ligand>
</feature>
<dbReference type="HAMAP" id="MF_01038">
    <property type="entry name" value="GpmI"/>
    <property type="match status" value="1"/>
</dbReference>
<comment type="caution">
    <text evidence="16">The sequence shown here is derived from an EMBL/GenBank/DDBJ whole genome shotgun (WGS) entry which is preliminary data.</text>
</comment>
<dbReference type="RefSeq" id="WP_147713538.1">
    <property type="nucleotide sequence ID" value="NZ_VKAD01000001.1"/>
</dbReference>
<comment type="function">
    <text evidence="10">Catalyzes the interconversion of 2-phosphoglycerate and 3-phosphoglycerate.</text>
</comment>
<dbReference type="Pfam" id="PF06415">
    <property type="entry name" value="iPGM_N"/>
    <property type="match status" value="1"/>
</dbReference>
<reference evidence="16 17" key="1">
    <citation type="submission" date="2019-07" db="EMBL/GenBank/DDBJ databases">
        <title>Reinekea sp. strain SSH23 genome sequencing and assembly.</title>
        <authorList>
            <person name="Kim I."/>
        </authorList>
    </citation>
    <scope>NUCLEOTIDE SEQUENCE [LARGE SCALE GENOMIC DNA]</scope>
    <source>
        <strain evidence="16 17">SSH23</strain>
    </source>
</reference>
<dbReference type="Gene3D" id="3.40.720.10">
    <property type="entry name" value="Alkaline Phosphatase, subunit A"/>
    <property type="match status" value="1"/>
</dbReference>
<evidence type="ECO:0000256" key="12">
    <source>
        <dbReference type="PIRSR" id="PIRSR001492-2"/>
    </source>
</evidence>
<feature type="binding site" evidence="10 13">
    <location>
        <position position="404"/>
    </location>
    <ligand>
        <name>Mn(2+)</name>
        <dbReference type="ChEBI" id="CHEBI:29035"/>
        <label>1</label>
    </ligand>
</feature>
<feature type="active site" description="Phosphoserine intermediate" evidence="10 11">
    <location>
        <position position="63"/>
    </location>
</feature>
<dbReference type="OrthoDB" id="9800863at2"/>
<dbReference type="CDD" id="cd16010">
    <property type="entry name" value="iPGM"/>
    <property type="match status" value="1"/>
</dbReference>
<keyword evidence="8 10" id="KW-0413">Isomerase</keyword>
<comment type="cofactor">
    <cofactor evidence="10">
        <name>Mn(2+)</name>
        <dbReference type="ChEBI" id="CHEBI:29035"/>
    </cofactor>
    <text evidence="10">Binds 2 manganese ions per subunit.</text>
</comment>
<keyword evidence="5 10" id="KW-0479">Metal-binding</keyword>
<keyword evidence="6 10" id="KW-0324">Glycolysis</keyword>
<dbReference type="InterPro" id="IPR011258">
    <property type="entry name" value="BPG-indep_PGM_N"/>
</dbReference>
<feature type="binding site" evidence="10 13">
    <location>
        <position position="464"/>
    </location>
    <ligand>
        <name>Mn(2+)</name>
        <dbReference type="ChEBI" id="CHEBI:29035"/>
        <label>1</label>
    </ligand>
</feature>
<protein>
    <recommendedName>
        <fullName evidence="9 10">2,3-bisphosphoglycerate-independent phosphoglycerate mutase</fullName>
        <shortName evidence="10">BPG-independent PGAM</shortName>
        <shortName evidence="10">Phosphoglyceromutase</shortName>
        <shortName evidence="10">iPGM</shortName>
        <ecNumber evidence="4 10">5.4.2.12</ecNumber>
    </recommendedName>
</protein>
<dbReference type="Pfam" id="PF01676">
    <property type="entry name" value="Metalloenzyme"/>
    <property type="match status" value="1"/>
</dbReference>
<feature type="binding site" evidence="10 12">
    <location>
        <position position="337"/>
    </location>
    <ligand>
        <name>substrate</name>
    </ligand>
</feature>
<dbReference type="SUPFAM" id="SSF53649">
    <property type="entry name" value="Alkaline phosphatase-like"/>
    <property type="match status" value="1"/>
</dbReference>
<feature type="binding site" evidence="10 12">
    <location>
        <position position="186"/>
    </location>
    <ligand>
        <name>substrate</name>
    </ligand>
</feature>
<organism evidence="16 17">
    <name type="scientific">Reinekea thalattae</name>
    <dbReference type="NCBI Taxonomy" id="2593301"/>
    <lineage>
        <taxon>Bacteria</taxon>
        <taxon>Pseudomonadati</taxon>
        <taxon>Pseudomonadota</taxon>
        <taxon>Gammaproteobacteria</taxon>
        <taxon>Oceanospirillales</taxon>
        <taxon>Saccharospirillaceae</taxon>
        <taxon>Reinekea</taxon>
    </lineage>
</organism>
<evidence type="ECO:0000259" key="15">
    <source>
        <dbReference type="Pfam" id="PF06415"/>
    </source>
</evidence>
<evidence type="ECO:0000256" key="6">
    <source>
        <dbReference type="ARBA" id="ARBA00023152"/>
    </source>
</evidence>
<feature type="binding site" evidence="10 13">
    <location>
        <position position="446"/>
    </location>
    <ligand>
        <name>Mn(2+)</name>
        <dbReference type="ChEBI" id="CHEBI:29035"/>
        <label>2</label>
    </ligand>
</feature>
<comment type="subunit">
    <text evidence="10">Monomer.</text>
</comment>
<sequence length="514" mass="55246">MAKGKSAILIILDGFGYTETSASNAIEQADNPVWNRLWETYPRTLIKTSGMDVGLPDGQMGNSEVGHMNIGAGRVVYQSLTRVTKAIADGDFFENEALIKSVDAAVAKGKAVHLLGLLSPGGVHAHVDHMHAMVDLAVKRGAKKVYVHAFLDGRDTPPRSAKASIEGLEAKMQALGVGGIVSLVGRFYAMDRDNRWERVQVAYDLLTQGKAGIVAKTPLEALEAAYAQDKDDEFCPASSIRADGGEPVVMEDGDSVVFMNFRPDRAREIVRGLIQKDLESDLDRTVMPEFSGFVTLTEYASDIDCDVAYPPASLANTIGEVVQSAGGKQLRIAETEKYAHVTFFMNGGREEEFTGETRILVPSPKVATYDLQPEMNAPIVTEKLVEAIQSEEFDLIICNYANCDMVGHTGSLEAAIKAVEAMDVALDAVTNAALETGAEMLITADHGNCEVMVDPETGGAMTAHTTFPVPLVYVSKNIEGVTLHEGALCDLAPTLLDMIGIDAPAEMTGKSLFK</sequence>
<evidence type="ECO:0000256" key="10">
    <source>
        <dbReference type="HAMAP-Rule" id="MF_01038"/>
    </source>
</evidence>
<evidence type="ECO:0000313" key="16">
    <source>
        <dbReference type="EMBL" id="TXR54139.1"/>
    </source>
</evidence>
<dbReference type="InterPro" id="IPR005995">
    <property type="entry name" value="Pgm_bpd_ind"/>
</dbReference>
<dbReference type="SUPFAM" id="SSF64158">
    <property type="entry name" value="2,3-Bisphosphoglycerate-independent phosphoglycerate mutase, substrate-binding domain"/>
    <property type="match status" value="1"/>
</dbReference>
<dbReference type="NCBIfam" id="TIGR01307">
    <property type="entry name" value="pgm_bpd_ind"/>
    <property type="match status" value="1"/>
</dbReference>
<evidence type="ECO:0000256" key="4">
    <source>
        <dbReference type="ARBA" id="ARBA00012026"/>
    </source>
</evidence>
<accession>A0A5C8ZA33</accession>
<dbReference type="EC" id="5.4.2.12" evidence="4 10"/>
<dbReference type="GO" id="GO:0004619">
    <property type="term" value="F:phosphoglycerate mutase activity"/>
    <property type="evidence" value="ECO:0007669"/>
    <property type="project" value="UniProtKB-UniRule"/>
</dbReference>
<evidence type="ECO:0000256" key="7">
    <source>
        <dbReference type="ARBA" id="ARBA00023211"/>
    </source>
</evidence>
<evidence type="ECO:0000256" key="13">
    <source>
        <dbReference type="PIRSR" id="PIRSR001492-3"/>
    </source>
</evidence>
<feature type="domain" description="BPG-independent PGAM N-terminal" evidence="15">
    <location>
        <begin position="83"/>
        <end position="300"/>
    </location>
</feature>
<evidence type="ECO:0000256" key="5">
    <source>
        <dbReference type="ARBA" id="ARBA00022723"/>
    </source>
</evidence>
<dbReference type="PANTHER" id="PTHR31637">
    <property type="entry name" value="2,3-BISPHOSPHOGLYCERATE-INDEPENDENT PHOSPHOGLYCERATE MUTASE"/>
    <property type="match status" value="1"/>
</dbReference>
<evidence type="ECO:0000256" key="11">
    <source>
        <dbReference type="PIRSR" id="PIRSR001492-1"/>
    </source>
</evidence>
<dbReference type="Gene3D" id="3.40.1450.10">
    <property type="entry name" value="BPG-independent phosphoglycerate mutase, domain B"/>
    <property type="match status" value="1"/>
</dbReference>
<evidence type="ECO:0000313" key="17">
    <source>
        <dbReference type="Proteomes" id="UP000321764"/>
    </source>
</evidence>
<comment type="pathway">
    <text evidence="2 10">Carbohydrate degradation; glycolysis; pyruvate from D-glyceraldehyde 3-phosphate: step 3/5.</text>
</comment>
<feature type="binding site" evidence="10 13">
    <location>
        <position position="445"/>
    </location>
    <ligand>
        <name>Mn(2+)</name>
        <dbReference type="ChEBI" id="CHEBI:29035"/>
        <label>2</label>
    </ligand>
</feature>
<comment type="similarity">
    <text evidence="3 10">Belongs to the BPG-independent phosphoglycerate mutase family.</text>
</comment>
<evidence type="ECO:0000256" key="8">
    <source>
        <dbReference type="ARBA" id="ARBA00023235"/>
    </source>
</evidence>
<name>A0A5C8ZA33_9GAMM</name>
<dbReference type="GO" id="GO:0006007">
    <property type="term" value="P:glucose catabolic process"/>
    <property type="evidence" value="ECO:0007669"/>
    <property type="project" value="InterPro"/>
</dbReference>
<comment type="catalytic activity">
    <reaction evidence="1 10">
        <text>(2R)-2-phosphoglycerate = (2R)-3-phosphoglycerate</text>
        <dbReference type="Rhea" id="RHEA:15901"/>
        <dbReference type="ChEBI" id="CHEBI:58272"/>
        <dbReference type="ChEBI" id="CHEBI:58289"/>
        <dbReference type="EC" id="5.4.2.12"/>
    </reaction>
</comment>
<evidence type="ECO:0000256" key="2">
    <source>
        <dbReference type="ARBA" id="ARBA00004798"/>
    </source>
</evidence>
<dbReference type="PIRSF" id="PIRSF001492">
    <property type="entry name" value="IPGAM"/>
    <property type="match status" value="1"/>
</dbReference>
<keyword evidence="7 10" id="KW-0464">Manganese</keyword>